<dbReference type="GO" id="GO:0004190">
    <property type="term" value="F:aspartic-type endopeptidase activity"/>
    <property type="evidence" value="ECO:0007669"/>
    <property type="project" value="InterPro"/>
</dbReference>
<dbReference type="InterPro" id="IPR001461">
    <property type="entry name" value="Aspartic_peptidase_A1"/>
</dbReference>
<feature type="domain" description="Peptidase A1" evidence="2">
    <location>
        <begin position="13"/>
        <end position="43"/>
    </location>
</feature>
<dbReference type="PANTHER" id="PTHR47966:SF51">
    <property type="entry name" value="BETA-SITE APP-CLEAVING ENZYME, ISOFORM A-RELATED"/>
    <property type="match status" value="1"/>
</dbReference>
<dbReference type="InterPro" id="IPR033121">
    <property type="entry name" value="PEPTIDASE_A1"/>
</dbReference>
<dbReference type="Proteomes" id="UP000000311">
    <property type="component" value="Unassembled WGS sequence"/>
</dbReference>
<evidence type="ECO:0000256" key="1">
    <source>
        <dbReference type="ARBA" id="ARBA00007447"/>
    </source>
</evidence>
<dbReference type="PROSITE" id="PS51767">
    <property type="entry name" value="PEPTIDASE_A1"/>
    <property type="match status" value="1"/>
</dbReference>
<organism evidence="4">
    <name type="scientific">Camponotus floridanus</name>
    <name type="common">Florida carpenter ant</name>
    <dbReference type="NCBI Taxonomy" id="104421"/>
    <lineage>
        <taxon>Eukaryota</taxon>
        <taxon>Metazoa</taxon>
        <taxon>Ecdysozoa</taxon>
        <taxon>Arthropoda</taxon>
        <taxon>Hexapoda</taxon>
        <taxon>Insecta</taxon>
        <taxon>Pterygota</taxon>
        <taxon>Neoptera</taxon>
        <taxon>Endopterygota</taxon>
        <taxon>Hymenoptera</taxon>
        <taxon>Apocrita</taxon>
        <taxon>Aculeata</taxon>
        <taxon>Formicoidea</taxon>
        <taxon>Formicidae</taxon>
        <taxon>Formicinae</taxon>
        <taxon>Camponotus</taxon>
    </lineage>
</organism>
<dbReference type="Pfam" id="PF00026">
    <property type="entry name" value="Asp"/>
    <property type="match status" value="1"/>
</dbReference>
<dbReference type="PANTHER" id="PTHR47966">
    <property type="entry name" value="BETA-SITE APP-CLEAVING ENZYME, ISOFORM A-RELATED"/>
    <property type="match status" value="1"/>
</dbReference>
<dbReference type="GO" id="GO:0006508">
    <property type="term" value="P:proteolysis"/>
    <property type="evidence" value="ECO:0007669"/>
    <property type="project" value="InterPro"/>
</dbReference>
<dbReference type="SUPFAM" id="SSF50630">
    <property type="entry name" value="Acid proteases"/>
    <property type="match status" value="1"/>
</dbReference>
<dbReference type="Gene3D" id="2.40.70.10">
    <property type="entry name" value="Acid Proteases"/>
    <property type="match status" value="2"/>
</dbReference>
<accession>E2A9U9</accession>
<dbReference type="AlphaFoldDB" id="E2A9U9"/>
<evidence type="ECO:0000313" key="4">
    <source>
        <dbReference type="Proteomes" id="UP000000311"/>
    </source>
</evidence>
<reference evidence="3 4" key="1">
    <citation type="journal article" date="2010" name="Science">
        <title>Genomic comparison of the ants Camponotus floridanus and Harpegnathos saltator.</title>
        <authorList>
            <person name="Bonasio R."/>
            <person name="Zhang G."/>
            <person name="Ye C."/>
            <person name="Mutti N.S."/>
            <person name="Fang X."/>
            <person name="Qin N."/>
            <person name="Donahue G."/>
            <person name="Yang P."/>
            <person name="Li Q."/>
            <person name="Li C."/>
            <person name="Zhang P."/>
            <person name="Huang Z."/>
            <person name="Berger S.L."/>
            <person name="Reinberg D."/>
            <person name="Wang J."/>
            <person name="Liebig J."/>
        </authorList>
    </citation>
    <scope>NUCLEOTIDE SEQUENCE [LARGE SCALE GENOMIC DNA]</scope>
    <source>
        <strain evidence="4">C129</strain>
    </source>
</reference>
<evidence type="ECO:0000259" key="2">
    <source>
        <dbReference type="PROSITE" id="PS51767"/>
    </source>
</evidence>
<proteinExistence type="inferred from homology"/>
<feature type="non-terminal residue" evidence="3">
    <location>
        <position position="43"/>
    </location>
</feature>
<comment type="similarity">
    <text evidence="1">Belongs to the peptidase A1 family.</text>
</comment>
<gene>
    <name evidence="3" type="ORF">EAG_03107</name>
</gene>
<evidence type="ECO:0000313" key="3">
    <source>
        <dbReference type="EMBL" id="EFN69790.1"/>
    </source>
</evidence>
<dbReference type="InParanoid" id="E2A9U9"/>
<feature type="non-terminal residue" evidence="3">
    <location>
        <position position="1"/>
    </location>
</feature>
<dbReference type="MEROPS" id="A01.057"/>
<dbReference type="InterPro" id="IPR021109">
    <property type="entry name" value="Peptidase_aspartic_dom_sf"/>
</dbReference>
<protein>
    <submittedName>
        <fullName evidence="3">Renin-1</fullName>
    </submittedName>
</protein>
<dbReference type="EMBL" id="GL437949">
    <property type="protein sequence ID" value="EFN69790.1"/>
    <property type="molecule type" value="Genomic_DNA"/>
</dbReference>
<sequence length="43" mass="5000">PSIRLTNYKNVAYYGTIKIGTPPQNFKVVFDTSSLYLWIFSKK</sequence>
<keyword evidence="4" id="KW-1185">Reference proteome</keyword>
<name>E2A9U9_CAMFO</name>